<evidence type="ECO:0000256" key="8">
    <source>
        <dbReference type="ARBA" id="ARBA00022833"/>
    </source>
</evidence>
<dbReference type="NCBIfam" id="NF005932">
    <property type="entry name" value="PRK07956.1"/>
    <property type="match status" value="1"/>
</dbReference>
<feature type="binding site" evidence="14">
    <location>
        <position position="233"/>
    </location>
    <ligand>
        <name>NAD(+)</name>
        <dbReference type="ChEBI" id="CHEBI:57540"/>
    </ligand>
</feature>
<feature type="binding site" evidence="14">
    <location>
        <position position="490"/>
    </location>
    <ligand>
        <name>Zn(2+)</name>
        <dbReference type="ChEBI" id="CHEBI:29105"/>
    </ligand>
</feature>
<feature type="binding site" evidence="14">
    <location>
        <position position="467"/>
    </location>
    <ligand>
        <name>Zn(2+)</name>
        <dbReference type="ChEBI" id="CHEBI:29105"/>
    </ligand>
</feature>
<evidence type="ECO:0000256" key="5">
    <source>
        <dbReference type="ARBA" id="ARBA00022705"/>
    </source>
</evidence>
<proteinExistence type="inferred from homology"/>
<dbReference type="PROSITE" id="PS50172">
    <property type="entry name" value="BRCT"/>
    <property type="match status" value="1"/>
</dbReference>
<evidence type="ECO:0000313" key="19">
    <source>
        <dbReference type="Proteomes" id="UP000824078"/>
    </source>
</evidence>
<feature type="region of interest" description="Disordered" evidence="16">
    <location>
        <begin position="249"/>
        <end position="268"/>
    </location>
</feature>
<dbReference type="GO" id="GO:0006260">
    <property type="term" value="P:DNA replication"/>
    <property type="evidence" value="ECO:0007669"/>
    <property type="project" value="UniProtKB-KW"/>
</dbReference>
<dbReference type="SMART" id="SM00278">
    <property type="entry name" value="HhH1"/>
    <property type="match status" value="2"/>
</dbReference>
<evidence type="ECO:0000256" key="12">
    <source>
        <dbReference type="ARBA" id="ARBA00034005"/>
    </source>
</evidence>
<feature type="region of interest" description="Disordered" evidence="16">
    <location>
        <begin position="25"/>
        <end position="44"/>
    </location>
</feature>
<dbReference type="SUPFAM" id="SSF50249">
    <property type="entry name" value="Nucleic acid-binding proteins"/>
    <property type="match status" value="1"/>
</dbReference>
<keyword evidence="14" id="KW-0464">Manganese</keyword>
<feature type="active site" description="N6-AMP-lysine intermediate" evidence="14">
    <location>
        <position position="167"/>
    </location>
</feature>
<reference evidence="18" key="2">
    <citation type="journal article" date="2021" name="PeerJ">
        <title>Extensive microbial diversity within the chicken gut microbiome revealed by metagenomics and culture.</title>
        <authorList>
            <person name="Gilroy R."/>
            <person name="Ravi A."/>
            <person name="Getino M."/>
            <person name="Pursley I."/>
            <person name="Horton D.L."/>
            <person name="Alikhan N.F."/>
            <person name="Baker D."/>
            <person name="Gharbi K."/>
            <person name="Hall N."/>
            <person name="Watson M."/>
            <person name="Adriaenssens E.M."/>
            <person name="Foster-Nyarko E."/>
            <person name="Jarju S."/>
            <person name="Secka A."/>
            <person name="Antonio M."/>
            <person name="Oren A."/>
            <person name="Chaudhuri R.R."/>
            <person name="La Ragione R."/>
            <person name="Hildebrand F."/>
            <person name="Pallen M.J."/>
        </authorList>
    </citation>
    <scope>NUCLEOTIDE SEQUENCE</scope>
    <source>
        <strain evidence="18">ChiHjej12B11-29160</strain>
    </source>
</reference>
<dbReference type="Pfam" id="PF03119">
    <property type="entry name" value="DNA_ligase_ZBD"/>
    <property type="match status" value="1"/>
</dbReference>
<dbReference type="GO" id="GO:0046872">
    <property type="term" value="F:metal ion binding"/>
    <property type="evidence" value="ECO:0007669"/>
    <property type="project" value="UniProtKB-KW"/>
</dbReference>
<keyword evidence="8 14" id="KW-0862">Zinc</keyword>
<dbReference type="EC" id="6.5.1.2" evidence="2 14"/>
<dbReference type="Gene3D" id="6.20.10.30">
    <property type="match status" value="1"/>
</dbReference>
<dbReference type="GO" id="GO:0006281">
    <property type="term" value="P:DNA repair"/>
    <property type="evidence" value="ECO:0007669"/>
    <property type="project" value="UniProtKB-KW"/>
</dbReference>
<feature type="binding site" evidence="14">
    <location>
        <position position="485"/>
    </location>
    <ligand>
        <name>Zn(2+)</name>
        <dbReference type="ChEBI" id="CHEBI:29105"/>
    </ligand>
</feature>
<dbReference type="SUPFAM" id="SSF52113">
    <property type="entry name" value="BRCT domain"/>
    <property type="match status" value="1"/>
</dbReference>
<evidence type="ECO:0000313" key="18">
    <source>
        <dbReference type="EMBL" id="HIU24481.1"/>
    </source>
</evidence>
<dbReference type="SUPFAM" id="SSF56091">
    <property type="entry name" value="DNA ligase/mRNA capping enzyme, catalytic domain"/>
    <property type="match status" value="1"/>
</dbReference>
<protein>
    <recommendedName>
        <fullName evidence="3 14">DNA ligase</fullName>
        <ecNumber evidence="2 14">6.5.1.2</ecNumber>
    </recommendedName>
    <alternativeName>
        <fullName evidence="14">Polydeoxyribonucleotide synthase [NAD(+)]</fullName>
    </alternativeName>
</protein>
<evidence type="ECO:0000259" key="17">
    <source>
        <dbReference type="PROSITE" id="PS50172"/>
    </source>
</evidence>
<dbReference type="InterPro" id="IPR001679">
    <property type="entry name" value="DNA_ligase"/>
</dbReference>
<accession>A0A9D1HXE7</accession>
<name>A0A9D1HXE7_9ACTN</name>
<feature type="binding site" evidence="14">
    <location>
        <position position="373"/>
    </location>
    <ligand>
        <name>NAD(+)</name>
        <dbReference type="ChEBI" id="CHEBI:57540"/>
    </ligand>
</feature>
<evidence type="ECO:0000256" key="1">
    <source>
        <dbReference type="ARBA" id="ARBA00004067"/>
    </source>
</evidence>
<dbReference type="NCBIfam" id="TIGR00575">
    <property type="entry name" value="dnlj"/>
    <property type="match status" value="1"/>
</dbReference>
<dbReference type="Gene3D" id="2.40.50.140">
    <property type="entry name" value="Nucleic acid-binding proteins"/>
    <property type="match status" value="1"/>
</dbReference>
<organism evidence="18 19">
    <name type="scientific">Candidatus Coprovicinus avistercoris</name>
    <dbReference type="NCBI Taxonomy" id="2840754"/>
    <lineage>
        <taxon>Bacteria</taxon>
        <taxon>Bacillati</taxon>
        <taxon>Actinomycetota</taxon>
        <taxon>Coriobacteriia</taxon>
        <taxon>Coriobacteriales</taxon>
        <taxon>Coriobacteriaceae</taxon>
        <taxon>Coriobacteriaceae incertae sedis</taxon>
        <taxon>Candidatus Coprovicinus</taxon>
    </lineage>
</organism>
<evidence type="ECO:0000256" key="3">
    <source>
        <dbReference type="ARBA" id="ARBA00013308"/>
    </source>
</evidence>
<dbReference type="InterPro" id="IPR013839">
    <property type="entry name" value="DNAligase_adenylation"/>
</dbReference>
<dbReference type="PROSITE" id="PS01056">
    <property type="entry name" value="DNA_LIGASE_N2"/>
    <property type="match status" value="1"/>
</dbReference>
<dbReference type="Gene3D" id="1.10.287.610">
    <property type="entry name" value="Helix hairpin bin"/>
    <property type="match status" value="1"/>
</dbReference>
<dbReference type="PROSITE" id="PS01055">
    <property type="entry name" value="DNA_LIGASE_N1"/>
    <property type="match status" value="1"/>
</dbReference>
<dbReference type="InterPro" id="IPR018239">
    <property type="entry name" value="DNA_ligase_AS"/>
</dbReference>
<dbReference type="InterPro" id="IPR041663">
    <property type="entry name" value="DisA/LigA_HHH"/>
</dbReference>
<dbReference type="Pfam" id="PF03120">
    <property type="entry name" value="OB_DNA_ligase"/>
    <property type="match status" value="1"/>
</dbReference>
<evidence type="ECO:0000256" key="11">
    <source>
        <dbReference type="ARBA" id="ARBA00023204"/>
    </source>
</evidence>
<dbReference type="Gene3D" id="1.10.150.20">
    <property type="entry name" value="5' to 3' exonuclease, C-terminal subdomain"/>
    <property type="match status" value="2"/>
</dbReference>
<evidence type="ECO:0000256" key="4">
    <source>
        <dbReference type="ARBA" id="ARBA00022598"/>
    </source>
</evidence>
<feature type="binding site" evidence="14">
    <location>
        <begin position="75"/>
        <end position="79"/>
    </location>
    <ligand>
        <name>NAD(+)</name>
        <dbReference type="ChEBI" id="CHEBI:57540"/>
    </ligand>
</feature>
<dbReference type="SMART" id="SM00532">
    <property type="entry name" value="LIGANc"/>
    <property type="match status" value="1"/>
</dbReference>
<dbReference type="Proteomes" id="UP000824078">
    <property type="component" value="Unassembled WGS sequence"/>
</dbReference>
<dbReference type="HAMAP" id="MF_01588">
    <property type="entry name" value="DNA_ligase_A"/>
    <property type="match status" value="1"/>
</dbReference>
<dbReference type="PANTHER" id="PTHR23389">
    <property type="entry name" value="CHROMOSOME TRANSMISSION FIDELITY FACTOR 18"/>
    <property type="match status" value="1"/>
</dbReference>
<dbReference type="GO" id="GO:0003911">
    <property type="term" value="F:DNA ligase (NAD+) activity"/>
    <property type="evidence" value="ECO:0007669"/>
    <property type="project" value="UniProtKB-UniRule"/>
</dbReference>
<dbReference type="Pfam" id="PF00533">
    <property type="entry name" value="BRCT"/>
    <property type="match status" value="1"/>
</dbReference>
<evidence type="ECO:0000256" key="14">
    <source>
        <dbReference type="HAMAP-Rule" id="MF_01588"/>
    </source>
</evidence>
<feature type="binding site" evidence="14">
    <location>
        <position position="188"/>
    </location>
    <ligand>
        <name>NAD(+)</name>
        <dbReference type="ChEBI" id="CHEBI:57540"/>
    </ligand>
</feature>
<feature type="domain" description="BRCT" evidence="17">
    <location>
        <begin position="668"/>
        <end position="749"/>
    </location>
</feature>
<dbReference type="InterPro" id="IPR010994">
    <property type="entry name" value="RuvA_2-like"/>
</dbReference>
<evidence type="ECO:0000256" key="6">
    <source>
        <dbReference type="ARBA" id="ARBA00022723"/>
    </source>
</evidence>
<dbReference type="GO" id="GO:0005829">
    <property type="term" value="C:cytosol"/>
    <property type="evidence" value="ECO:0007669"/>
    <property type="project" value="TreeGrafter"/>
</dbReference>
<dbReference type="InterPro" id="IPR001357">
    <property type="entry name" value="BRCT_dom"/>
</dbReference>
<feature type="binding site" evidence="14">
    <location>
        <position position="165"/>
    </location>
    <ligand>
        <name>NAD(+)</name>
        <dbReference type="ChEBI" id="CHEBI:57540"/>
    </ligand>
</feature>
<evidence type="ECO:0000256" key="9">
    <source>
        <dbReference type="ARBA" id="ARBA00022842"/>
    </source>
</evidence>
<dbReference type="FunFam" id="3.30.470.30:FF:000001">
    <property type="entry name" value="DNA ligase"/>
    <property type="match status" value="1"/>
</dbReference>
<feature type="binding site" evidence="14">
    <location>
        <begin position="124"/>
        <end position="125"/>
    </location>
    <ligand>
        <name>NAD(+)</name>
        <dbReference type="ChEBI" id="CHEBI:57540"/>
    </ligand>
</feature>
<dbReference type="CDD" id="cd17748">
    <property type="entry name" value="BRCT_DNA_ligase_like"/>
    <property type="match status" value="1"/>
</dbReference>
<dbReference type="EMBL" id="DVMQ01000017">
    <property type="protein sequence ID" value="HIU24481.1"/>
    <property type="molecule type" value="Genomic_DNA"/>
</dbReference>
<gene>
    <name evidence="14 18" type="primary">ligA</name>
    <name evidence="18" type="ORF">IAD17_06120</name>
</gene>
<comment type="catalytic activity">
    <reaction evidence="12 14 15">
        <text>NAD(+) + (deoxyribonucleotide)n-3'-hydroxyl + 5'-phospho-(deoxyribonucleotide)m = (deoxyribonucleotide)n+m + AMP + beta-nicotinamide D-nucleotide.</text>
        <dbReference type="EC" id="6.5.1.2"/>
    </reaction>
</comment>
<dbReference type="GO" id="GO:0003677">
    <property type="term" value="F:DNA binding"/>
    <property type="evidence" value="ECO:0007669"/>
    <property type="project" value="InterPro"/>
</dbReference>
<dbReference type="Gene3D" id="3.30.470.30">
    <property type="entry name" value="DNA ligase/mRNA capping enzyme"/>
    <property type="match status" value="1"/>
</dbReference>
<dbReference type="FunFam" id="3.40.50.10190:FF:000054">
    <property type="entry name" value="DNA ligase"/>
    <property type="match status" value="1"/>
</dbReference>
<dbReference type="AlphaFoldDB" id="A0A9D1HXE7"/>
<dbReference type="FunFam" id="1.10.150.20:FF:000006">
    <property type="entry name" value="DNA ligase"/>
    <property type="match status" value="1"/>
</dbReference>
<evidence type="ECO:0000256" key="15">
    <source>
        <dbReference type="RuleBase" id="RU000618"/>
    </source>
</evidence>
<evidence type="ECO:0000256" key="13">
    <source>
        <dbReference type="ARBA" id="ARBA00060881"/>
    </source>
</evidence>
<keyword evidence="4 14" id="KW-0436">Ligase</keyword>
<dbReference type="PIRSF" id="PIRSF001604">
    <property type="entry name" value="LigA"/>
    <property type="match status" value="1"/>
</dbReference>
<dbReference type="InterPro" id="IPR036420">
    <property type="entry name" value="BRCT_dom_sf"/>
</dbReference>
<evidence type="ECO:0000256" key="10">
    <source>
        <dbReference type="ARBA" id="ARBA00023027"/>
    </source>
</evidence>
<dbReference type="InterPro" id="IPR013840">
    <property type="entry name" value="DNAligase_N"/>
</dbReference>
<dbReference type="InterPro" id="IPR033136">
    <property type="entry name" value="DNA_ligase_CS"/>
</dbReference>
<keyword evidence="9 14" id="KW-0460">Magnesium</keyword>
<dbReference type="SUPFAM" id="SSF47781">
    <property type="entry name" value="RuvA domain 2-like"/>
    <property type="match status" value="1"/>
</dbReference>
<dbReference type="CDD" id="cd00114">
    <property type="entry name" value="LIGANc"/>
    <property type="match status" value="1"/>
</dbReference>
<evidence type="ECO:0000256" key="7">
    <source>
        <dbReference type="ARBA" id="ARBA00022763"/>
    </source>
</evidence>
<evidence type="ECO:0000256" key="2">
    <source>
        <dbReference type="ARBA" id="ARBA00012722"/>
    </source>
</evidence>
<dbReference type="PANTHER" id="PTHR23389:SF9">
    <property type="entry name" value="DNA LIGASE"/>
    <property type="match status" value="1"/>
</dbReference>
<sequence length="756" mass="81875">MGLQQSFDNILSSTPEERLANSDLANSDLGRSGEGSAASKHASSTSLAERIAELNARLEHAAWRYYALDDPEMTDAEFDRLLVELQDLEALHPELVTPDSYTQRIGGYVSEQFAPVTHASRMYSMDDAMDLGELDAWLKRTEETLAQLAASGDSRAEGKPTYTCELKIDGLGVALTYRDGRFVRAATRGDGATGEDVTANVLTISDVPRTLARAGLERVANLGLHQSIEVRGEVYMPKSSFVRLNEQNDEAGRQPFANPRNAAAGSLRQKDSAVTASRDLETFLYAVADETPIDVSSQHEFLSWLADCGFSVNSHARRCDSASEVHAFCEEALAGRDELGYDIDGVVVKVDSFAQQAALGFTARAPRWAIAFKFPPEEKRTVLREIRIQVGRTGVLTPVAEFDPVRVAGSTIARATLHNLDEVRRKNVRVGDTIVVHKAGDVIPEVVGPVLELRPDNAPEFHMPKTCPSCGGSVVHEEGEVAYRCVSLDCPAQAQERLAHWVSRKAMDIDGVGDELIARLVSSGLVSDVADFYTKLNEKSLASLDTGRVYETTTRDHAAGDAITVGPTIAAKVMAQIEESKSRGLARVLFGLGIRYVGESVARTLAESFGNITDLMFADEERIAAVEGVGPKIAQNVRAFLKVDENRVVIERLRSAGVVLEEEQSTSEQSHALEGFTFVLTGSLEHWTRDEAKAALVALGAKVTGSVSRRTSFVVAGEAAGSKLEKARSLGVSVIDEATLEQILSTGKLPENITEA</sequence>
<comment type="caution">
    <text evidence="18">The sequence shown here is derived from an EMBL/GenBank/DDBJ whole genome shotgun (WGS) entry which is preliminary data.</text>
</comment>
<keyword evidence="5 14" id="KW-0235">DNA replication</keyword>
<dbReference type="InterPro" id="IPR004150">
    <property type="entry name" value="NAD_DNA_ligase_OB"/>
</dbReference>
<dbReference type="SMART" id="SM00292">
    <property type="entry name" value="BRCT"/>
    <property type="match status" value="1"/>
</dbReference>
<keyword evidence="11 14" id="KW-0234">DNA repair</keyword>
<keyword evidence="6 14" id="KW-0479">Metal-binding</keyword>
<keyword evidence="10 14" id="KW-0520">NAD</keyword>
<keyword evidence="7 14" id="KW-0227">DNA damage</keyword>
<comment type="function">
    <text evidence="1 14">DNA ligase that catalyzes the formation of phosphodiester linkages between 5'-phosphoryl and 3'-hydroxyl groups in double-stranded DNA using NAD as a coenzyme and as the energy source for the reaction. It is essential for DNA replication and repair of damaged DNA.</text>
</comment>
<feature type="binding site" evidence="14">
    <location>
        <position position="349"/>
    </location>
    <ligand>
        <name>NAD(+)</name>
        <dbReference type="ChEBI" id="CHEBI:57540"/>
    </ligand>
</feature>
<dbReference type="FunFam" id="2.40.50.140:FF:000012">
    <property type="entry name" value="DNA ligase"/>
    <property type="match status" value="1"/>
</dbReference>
<dbReference type="InterPro" id="IPR004149">
    <property type="entry name" value="Znf_DNAligase_C4"/>
</dbReference>
<dbReference type="InterPro" id="IPR012340">
    <property type="entry name" value="NA-bd_OB-fold"/>
</dbReference>
<dbReference type="Pfam" id="PF12826">
    <property type="entry name" value="HHH_2"/>
    <property type="match status" value="1"/>
</dbReference>
<dbReference type="Pfam" id="PF01653">
    <property type="entry name" value="DNA_ligase_aden"/>
    <property type="match status" value="1"/>
</dbReference>
<evidence type="ECO:0000256" key="16">
    <source>
        <dbReference type="SAM" id="MobiDB-lite"/>
    </source>
</evidence>
<reference evidence="18" key="1">
    <citation type="submission" date="2020-10" db="EMBL/GenBank/DDBJ databases">
        <authorList>
            <person name="Gilroy R."/>
        </authorList>
    </citation>
    <scope>NUCLEOTIDE SEQUENCE</scope>
    <source>
        <strain evidence="18">ChiHjej12B11-29160</strain>
    </source>
</reference>
<dbReference type="Gene3D" id="3.40.50.10190">
    <property type="entry name" value="BRCT domain"/>
    <property type="match status" value="1"/>
</dbReference>
<feature type="binding site" evidence="14">
    <location>
        <position position="470"/>
    </location>
    <ligand>
        <name>Zn(2+)</name>
        <dbReference type="ChEBI" id="CHEBI:29105"/>
    </ligand>
</feature>
<comment type="cofactor">
    <cofactor evidence="14">
        <name>Mg(2+)</name>
        <dbReference type="ChEBI" id="CHEBI:18420"/>
    </cofactor>
    <cofactor evidence="14">
        <name>Mn(2+)</name>
        <dbReference type="ChEBI" id="CHEBI:29035"/>
    </cofactor>
</comment>
<dbReference type="InterPro" id="IPR003583">
    <property type="entry name" value="Hlx-hairpin-Hlx_DNA-bd_motif"/>
</dbReference>
<comment type="similarity">
    <text evidence="13 14">Belongs to the NAD-dependent DNA ligase family. LigA subfamily.</text>
</comment>